<accession>A0AAW9RMF4</accession>
<dbReference type="RefSeq" id="WP_354696790.1">
    <property type="nucleotide sequence ID" value="NZ_JAZHOG010000014.1"/>
</dbReference>
<evidence type="ECO:0000313" key="3">
    <source>
        <dbReference type="Proteomes" id="UP001359886"/>
    </source>
</evidence>
<dbReference type="Proteomes" id="UP001359886">
    <property type="component" value="Unassembled WGS sequence"/>
</dbReference>
<dbReference type="AlphaFoldDB" id="A0AAW9RMF4"/>
<name>A0AAW9RMF4_9GAMM</name>
<dbReference type="EMBL" id="JAZHOG010000014">
    <property type="protein sequence ID" value="MEJ8569465.1"/>
    <property type="molecule type" value="Genomic_DNA"/>
</dbReference>
<dbReference type="PROSITE" id="PS51257">
    <property type="entry name" value="PROKAR_LIPOPROTEIN"/>
    <property type="match status" value="1"/>
</dbReference>
<feature type="chain" id="PRO_5043768430" description="Lipoprotein" evidence="1">
    <location>
        <begin position="26"/>
        <end position="145"/>
    </location>
</feature>
<keyword evidence="3" id="KW-1185">Reference proteome</keyword>
<reference evidence="2 3" key="1">
    <citation type="submission" date="2024-02" db="EMBL/GenBank/DDBJ databases">
        <title>A novel Wenzhouxiangellaceae bacterium, isolated from coastal sediments.</title>
        <authorList>
            <person name="Du Z.-J."/>
            <person name="Ye Y.-Q."/>
            <person name="Zhang X.-Y."/>
        </authorList>
    </citation>
    <scope>NUCLEOTIDE SEQUENCE [LARGE SCALE GENOMIC DNA]</scope>
    <source>
        <strain evidence="2 3">CH-27</strain>
    </source>
</reference>
<gene>
    <name evidence="2" type="ORF">V3330_17695</name>
</gene>
<evidence type="ECO:0000313" key="2">
    <source>
        <dbReference type="EMBL" id="MEJ8569465.1"/>
    </source>
</evidence>
<feature type="signal peptide" evidence="1">
    <location>
        <begin position="1"/>
        <end position="25"/>
    </location>
</feature>
<protein>
    <recommendedName>
        <fullName evidence="4">Lipoprotein</fullName>
    </recommendedName>
</protein>
<proteinExistence type="predicted"/>
<keyword evidence="1" id="KW-0732">Signal</keyword>
<evidence type="ECO:0000256" key="1">
    <source>
        <dbReference type="SAM" id="SignalP"/>
    </source>
</evidence>
<comment type="caution">
    <text evidence="2">The sequence shown here is derived from an EMBL/GenBank/DDBJ whole genome shotgun (WGS) entry which is preliminary data.</text>
</comment>
<sequence>MPENRLRVVTTAAWMACALAGCATAPDPVPEKPPVRFEIAGVDIRNELDYPVTDVQVLVHATGGLVSCGTVFPDSSCATSFPLREYRGDAISVSWEERGEPRSIEDFELEPPRGLDTRKPVWVQIVVYSPGNAGARVLSEQPSRR</sequence>
<organism evidence="2 3">
    <name type="scientific">Elongatibacter sediminis</name>
    <dbReference type="NCBI Taxonomy" id="3119006"/>
    <lineage>
        <taxon>Bacteria</taxon>
        <taxon>Pseudomonadati</taxon>
        <taxon>Pseudomonadota</taxon>
        <taxon>Gammaproteobacteria</taxon>
        <taxon>Chromatiales</taxon>
        <taxon>Wenzhouxiangellaceae</taxon>
        <taxon>Elongatibacter</taxon>
    </lineage>
</organism>
<evidence type="ECO:0008006" key="4">
    <source>
        <dbReference type="Google" id="ProtNLM"/>
    </source>
</evidence>